<dbReference type="OrthoDB" id="981524at2"/>
<accession>A0A1H2SKV0</accession>
<keyword evidence="1" id="KW-1133">Transmembrane helix</keyword>
<dbReference type="AlphaFoldDB" id="A0A1H2SKV0"/>
<keyword evidence="1" id="KW-0472">Membrane</keyword>
<proteinExistence type="predicted"/>
<keyword evidence="3" id="KW-1185">Reference proteome</keyword>
<feature type="transmembrane region" description="Helical" evidence="1">
    <location>
        <begin position="52"/>
        <end position="69"/>
    </location>
</feature>
<keyword evidence="1" id="KW-0812">Transmembrane</keyword>
<evidence type="ECO:0000313" key="2">
    <source>
        <dbReference type="EMBL" id="SDW32276.1"/>
    </source>
</evidence>
<evidence type="ECO:0000256" key="1">
    <source>
        <dbReference type="SAM" id="Phobius"/>
    </source>
</evidence>
<name>A0A1H2SKV0_9FLAO</name>
<protein>
    <submittedName>
        <fullName evidence="2">Uncharacterized protein</fullName>
    </submittedName>
</protein>
<sequence>MKEFKLENKPKIESGFKTPEHYFENFSEKLMQNLPANEPKIISIFQRRKKSLMIAAAILIMALMVPILYNTTANKELDEATLENYLSYQTNMTQFDLINVLESEDIDNINTTIALEDKTIEDMMATNPDLELLLNE</sequence>
<dbReference type="EMBL" id="FNMV01000002">
    <property type="protein sequence ID" value="SDW32276.1"/>
    <property type="molecule type" value="Genomic_DNA"/>
</dbReference>
<dbReference type="Proteomes" id="UP000198569">
    <property type="component" value="Unassembled WGS sequence"/>
</dbReference>
<evidence type="ECO:0000313" key="3">
    <source>
        <dbReference type="Proteomes" id="UP000198569"/>
    </source>
</evidence>
<dbReference type="RefSeq" id="WP_091429358.1">
    <property type="nucleotide sequence ID" value="NZ_FNMV01000002.1"/>
</dbReference>
<organism evidence="2 3">
    <name type="scientific">Flavobacterium degerlachei</name>
    <dbReference type="NCBI Taxonomy" id="229203"/>
    <lineage>
        <taxon>Bacteria</taxon>
        <taxon>Pseudomonadati</taxon>
        <taxon>Bacteroidota</taxon>
        <taxon>Flavobacteriia</taxon>
        <taxon>Flavobacteriales</taxon>
        <taxon>Flavobacteriaceae</taxon>
        <taxon>Flavobacterium</taxon>
    </lineage>
</organism>
<dbReference type="STRING" id="229203.SAMN05444338_102106"/>
<reference evidence="3" key="1">
    <citation type="submission" date="2016-10" db="EMBL/GenBank/DDBJ databases">
        <authorList>
            <person name="Varghese N."/>
            <person name="Submissions S."/>
        </authorList>
    </citation>
    <scope>NUCLEOTIDE SEQUENCE [LARGE SCALE GENOMIC DNA]</scope>
    <source>
        <strain evidence="3">DSM 15718</strain>
    </source>
</reference>
<gene>
    <name evidence="2" type="ORF">SAMN05444338_102106</name>
</gene>